<sequence>MTTLPNESTTDICQCTKAKEACESEGDPGTTVICPSCHLEEATAGERDEQAALPDDQRVYAAFKNSPSLMRIAAREPGEQSIKLVIRKRQKGQRAFAKNAKKLVNEYGTAPIVTSLKGMLDEGVFTSTDVAKRRFPDLFPEEQVSNHEEGQESATGYSSTKEMEPLDGECNKSNEEAGDSGAGVLPNSRPGQTLRDCRLLPRPRQRLMLQLQLILEHACFSFGQREMQQTLDEWDHSCAEAISLQTWIDFFQNNKTFEIEGNAESIPDLLSSVGKIQNVIIHRLNLNFFEVNQFLLNAEEFIWLLDTPLYLDAVKQLRQRIEEVLLMANRDAASIHNEADGKVAEIDAQREGLNREEEGVKRHRDENLDNIRDSIERDIFAAMGQAKDALPDIGLAENR</sequence>
<proteinExistence type="predicted"/>
<dbReference type="AlphaFoldDB" id="A0A2K0UHP5"/>
<feature type="region of interest" description="Disordered" evidence="1">
    <location>
        <begin position="141"/>
        <end position="190"/>
    </location>
</feature>
<accession>A0A2K0UHP5</accession>
<reference evidence="2 3" key="1">
    <citation type="submission" date="2017-06" db="EMBL/GenBank/DDBJ databases">
        <title>Genome of Fusarium nygamai isolate CS10214.</title>
        <authorList>
            <person name="Gardiner D.M."/>
            <person name="Obanor F."/>
            <person name="Kazan K."/>
        </authorList>
    </citation>
    <scope>NUCLEOTIDE SEQUENCE [LARGE SCALE GENOMIC DNA]</scope>
    <source>
        <strain evidence="2 3">CS10214</strain>
    </source>
</reference>
<dbReference type="OrthoDB" id="5324651at2759"/>
<comment type="caution">
    <text evidence="2">The sequence shown here is derived from an EMBL/GenBank/DDBJ whole genome shotgun (WGS) entry which is preliminary data.</text>
</comment>
<protein>
    <submittedName>
        <fullName evidence="2">Uncharacterized protein</fullName>
    </submittedName>
</protein>
<evidence type="ECO:0000313" key="2">
    <source>
        <dbReference type="EMBL" id="PNP57311.1"/>
    </source>
</evidence>
<keyword evidence="3" id="KW-1185">Reference proteome</keyword>
<evidence type="ECO:0000256" key="1">
    <source>
        <dbReference type="SAM" id="MobiDB-lite"/>
    </source>
</evidence>
<organism evidence="2 3">
    <name type="scientific">Gibberella nygamai</name>
    <name type="common">Bean root rot disease fungus</name>
    <name type="synonym">Fusarium nygamai</name>
    <dbReference type="NCBI Taxonomy" id="42673"/>
    <lineage>
        <taxon>Eukaryota</taxon>
        <taxon>Fungi</taxon>
        <taxon>Dikarya</taxon>
        <taxon>Ascomycota</taxon>
        <taxon>Pezizomycotina</taxon>
        <taxon>Sordariomycetes</taxon>
        <taxon>Hypocreomycetidae</taxon>
        <taxon>Hypocreales</taxon>
        <taxon>Nectriaceae</taxon>
        <taxon>Fusarium</taxon>
        <taxon>Fusarium fujikuroi species complex</taxon>
    </lineage>
</organism>
<name>A0A2K0UHP5_GIBNY</name>
<feature type="compositionally biased region" description="Basic and acidic residues" evidence="1">
    <location>
        <begin position="161"/>
        <end position="175"/>
    </location>
</feature>
<gene>
    <name evidence="2" type="ORF">FNYG_15244</name>
</gene>
<dbReference type="Proteomes" id="UP000236664">
    <property type="component" value="Unassembled WGS sequence"/>
</dbReference>
<dbReference type="EMBL" id="MTQA01000501">
    <property type="protein sequence ID" value="PNP57311.1"/>
    <property type="molecule type" value="Genomic_DNA"/>
</dbReference>
<dbReference type="STRING" id="42673.A0A2K0UHP5"/>
<evidence type="ECO:0000313" key="3">
    <source>
        <dbReference type="Proteomes" id="UP000236664"/>
    </source>
</evidence>